<dbReference type="GO" id="GO:0030170">
    <property type="term" value="F:pyridoxal phosphate binding"/>
    <property type="evidence" value="ECO:0007669"/>
    <property type="project" value="InterPro"/>
</dbReference>
<organism evidence="8 9">
    <name type="scientific">Desulfosalsimonas propionicica</name>
    <dbReference type="NCBI Taxonomy" id="332175"/>
    <lineage>
        <taxon>Bacteria</taxon>
        <taxon>Pseudomonadati</taxon>
        <taxon>Thermodesulfobacteriota</taxon>
        <taxon>Desulfobacteria</taxon>
        <taxon>Desulfobacterales</taxon>
        <taxon>Desulfosalsimonadaceae</taxon>
        <taxon>Desulfosalsimonas</taxon>
    </lineage>
</organism>
<dbReference type="GO" id="GO:0031299">
    <property type="term" value="F:taurine-pyruvate aminotransferase activity"/>
    <property type="evidence" value="ECO:0007669"/>
    <property type="project" value="UniProtKB-EC"/>
</dbReference>
<keyword evidence="9" id="KW-1185">Reference proteome</keyword>
<accession>A0A7W0C7V8</accession>
<keyword evidence="7" id="KW-0055">Arginine biosynthesis</keyword>
<comment type="pathway">
    <text evidence="7">Amino-acid biosynthesis; L-arginine biosynthesis; N(2)-acetyl-L-ornithine from L-glutamate: step 4/4.</text>
</comment>
<comment type="similarity">
    <text evidence="7">Belongs to the class-III pyridoxal-phosphate-dependent aminotransferase family. ArgD subfamily.</text>
</comment>
<dbReference type="Proteomes" id="UP000525298">
    <property type="component" value="Unassembled WGS sequence"/>
</dbReference>
<comment type="caution">
    <text evidence="8">The sequence shown here is derived from an EMBL/GenBank/DDBJ whole genome shotgun (WGS) entry which is preliminary data.</text>
</comment>
<feature type="binding site" evidence="7">
    <location>
        <begin position="222"/>
        <end position="225"/>
    </location>
    <ligand>
        <name>pyridoxal 5'-phosphate</name>
        <dbReference type="ChEBI" id="CHEBI:597326"/>
    </ligand>
</feature>
<evidence type="ECO:0000256" key="4">
    <source>
        <dbReference type="ARBA" id="ARBA00022898"/>
    </source>
</evidence>
<dbReference type="SUPFAM" id="SSF53383">
    <property type="entry name" value="PLP-dependent transferases"/>
    <property type="match status" value="1"/>
</dbReference>
<dbReference type="UniPathway" id="UPA00068">
    <property type="reaction ID" value="UER00109"/>
</dbReference>
<evidence type="ECO:0000256" key="3">
    <source>
        <dbReference type="ARBA" id="ARBA00022679"/>
    </source>
</evidence>
<keyword evidence="7" id="KW-0963">Cytoplasm</keyword>
<feature type="binding site" evidence="7">
    <location>
        <position position="140"/>
    </location>
    <ligand>
        <name>N(2)-acetyl-L-ornithine</name>
        <dbReference type="ChEBI" id="CHEBI:57805"/>
    </ligand>
</feature>
<feature type="binding site" evidence="7">
    <location>
        <begin position="104"/>
        <end position="105"/>
    </location>
    <ligand>
        <name>pyridoxal 5'-phosphate</name>
        <dbReference type="ChEBI" id="CHEBI:597326"/>
    </ligand>
</feature>
<comment type="subcellular location">
    <subcellularLocation>
        <location evidence="7">Cytoplasm</location>
    </subcellularLocation>
</comment>
<comment type="catalytic activity">
    <reaction evidence="6">
        <text>taurine + pyruvate = sulfoacetaldehyde + L-alanine</text>
        <dbReference type="Rhea" id="RHEA:10420"/>
        <dbReference type="ChEBI" id="CHEBI:15361"/>
        <dbReference type="ChEBI" id="CHEBI:57972"/>
        <dbReference type="ChEBI" id="CHEBI:58246"/>
        <dbReference type="ChEBI" id="CHEBI:507393"/>
        <dbReference type="EC" id="2.6.1.77"/>
    </reaction>
    <physiologicalReaction direction="left-to-right" evidence="6">
        <dbReference type="Rhea" id="RHEA:10421"/>
    </physiologicalReaction>
</comment>
<dbReference type="InterPro" id="IPR004636">
    <property type="entry name" value="AcOrn/SuccOrn_fam"/>
</dbReference>
<dbReference type="InterPro" id="IPR005814">
    <property type="entry name" value="Aminotrans_3"/>
</dbReference>
<proteinExistence type="inferred from homology"/>
<gene>
    <name evidence="7" type="primary">argD</name>
    <name evidence="8" type="ORF">HNR65_001102</name>
</gene>
<keyword evidence="3 7" id="KW-0808">Transferase</keyword>
<dbReference type="CDD" id="cd00610">
    <property type="entry name" value="OAT_like"/>
    <property type="match status" value="1"/>
</dbReference>
<dbReference type="InterPro" id="IPR015424">
    <property type="entry name" value="PyrdxlP-dep_Trfase"/>
</dbReference>
<comment type="cofactor">
    <cofactor evidence="7">
        <name>pyridoxal 5'-phosphate</name>
        <dbReference type="ChEBI" id="CHEBI:597326"/>
    </cofactor>
    <text evidence="7">Binds 1 pyridoxal phosphate per subunit.</text>
</comment>
<sequence>MSKDYIQRADKVVASTYKRFPLVFERGRGCTLWDIEGRQYTDFVAGIAVCNLGHANPEISRALSRQADKLFHVSNLFYTVPQVELAEWLVGRCFADRVFFCNSGAEANEAAIKLARKTFFDQGDFNRWRIVAMDQSFHGRTFAALSATGQQKVREGFEPILEGFDFVAFNDIEQLAAAVTDKTCAVLLEPVQGEGGIRCADRQYLKDVRRLCDEKGIMLIFDEIQTGIGRTGKLFAHEHFDVQPDIMTLAKALGNGLPIGAMLATEKAAAAFTPGAHASTFGGTPVITAAALEVLRIIEAENILEHCQKVGDYFKSRLEWLKDRYPVVEEVRGVGLMLGMKLSQKGAPVVEACMDKGLLINCTQENVLRFVPPLVITAEEVDRLVVCLDDIFAGTGTTETC</sequence>
<dbReference type="FunFam" id="3.40.640.10:FF:000004">
    <property type="entry name" value="Acetylornithine aminotransferase"/>
    <property type="match status" value="1"/>
</dbReference>
<comment type="subunit">
    <text evidence="7">Homodimer.</text>
</comment>
<dbReference type="GO" id="GO:0003992">
    <property type="term" value="F:N2-acetyl-L-ornithine:2-oxoglutarate 5-aminotransferase activity"/>
    <property type="evidence" value="ECO:0007669"/>
    <property type="project" value="UniProtKB-UniRule"/>
</dbReference>
<dbReference type="PIRSF" id="PIRSF000521">
    <property type="entry name" value="Transaminase_4ab_Lys_Orn"/>
    <property type="match status" value="1"/>
</dbReference>
<dbReference type="InterPro" id="IPR049704">
    <property type="entry name" value="Aminotrans_3_PPA_site"/>
</dbReference>
<dbReference type="GO" id="GO:0042802">
    <property type="term" value="F:identical protein binding"/>
    <property type="evidence" value="ECO:0007669"/>
    <property type="project" value="TreeGrafter"/>
</dbReference>
<dbReference type="AlphaFoldDB" id="A0A7W0C7V8"/>
<evidence type="ECO:0000313" key="9">
    <source>
        <dbReference type="Proteomes" id="UP000525298"/>
    </source>
</evidence>
<dbReference type="GO" id="GO:0005737">
    <property type="term" value="C:cytoplasm"/>
    <property type="evidence" value="ECO:0007669"/>
    <property type="project" value="UniProtKB-SubCell"/>
</dbReference>
<dbReference type="Gene3D" id="3.90.1150.10">
    <property type="entry name" value="Aspartate Aminotransferase, domain 1"/>
    <property type="match status" value="1"/>
</dbReference>
<evidence type="ECO:0000256" key="1">
    <source>
        <dbReference type="ARBA" id="ARBA00022576"/>
    </source>
</evidence>
<evidence type="ECO:0000313" key="8">
    <source>
        <dbReference type="EMBL" id="MBA2880784.1"/>
    </source>
</evidence>
<dbReference type="GO" id="GO:0006526">
    <property type="term" value="P:L-arginine biosynthetic process"/>
    <property type="evidence" value="ECO:0007669"/>
    <property type="project" value="UniProtKB-UniRule"/>
</dbReference>
<feature type="binding site" evidence="7">
    <location>
        <position position="280"/>
    </location>
    <ligand>
        <name>pyridoxal 5'-phosphate</name>
        <dbReference type="ChEBI" id="CHEBI:597326"/>
    </ligand>
</feature>
<dbReference type="PANTHER" id="PTHR11986">
    <property type="entry name" value="AMINOTRANSFERASE CLASS III"/>
    <property type="match status" value="1"/>
</dbReference>
<dbReference type="Gene3D" id="3.40.640.10">
    <property type="entry name" value="Type I PLP-dependent aspartate aminotransferase-like (Major domain)"/>
    <property type="match status" value="1"/>
</dbReference>
<comment type="miscellaneous">
    <text evidence="7">May also have succinyldiaminopimelate aminotransferase activity, thus carrying out the corresponding step in lysine biosynthesis.</text>
</comment>
<keyword evidence="5" id="KW-0670">Pyruvate</keyword>
<name>A0A7W0C7V8_9BACT</name>
<feature type="binding site" evidence="7">
    <location>
        <position position="279"/>
    </location>
    <ligand>
        <name>N(2)-acetyl-L-ornithine</name>
        <dbReference type="ChEBI" id="CHEBI:57805"/>
    </ligand>
</feature>
<feature type="binding site" evidence="7">
    <location>
        <position position="137"/>
    </location>
    <ligand>
        <name>pyridoxal 5'-phosphate</name>
        <dbReference type="ChEBI" id="CHEBI:597326"/>
    </ligand>
</feature>
<reference evidence="8 9" key="1">
    <citation type="submission" date="2020-07" db="EMBL/GenBank/DDBJ databases">
        <title>Genomic Encyclopedia of Type Strains, Phase IV (KMG-IV): sequencing the most valuable type-strain genomes for metagenomic binning, comparative biology and taxonomic classification.</title>
        <authorList>
            <person name="Goeker M."/>
        </authorList>
    </citation>
    <scope>NUCLEOTIDE SEQUENCE [LARGE SCALE GENOMIC DNA]</scope>
    <source>
        <strain evidence="8 9">DSM 17721</strain>
    </source>
</reference>
<dbReference type="Pfam" id="PF00202">
    <property type="entry name" value="Aminotran_3"/>
    <property type="match status" value="1"/>
</dbReference>
<keyword evidence="1 7" id="KW-0032">Aminotransferase</keyword>
<dbReference type="HAMAP" id="MF_01107">
    <property type="entry name" value="ArgD_aminotrans_3"/>
    <property type="match status" value="1"/>
</dbReference>
<dbReference type="PROSITE" id="PS00600">
    <property type="entry name" value="AA_TRANSFER_CLASS_3"/>
    <property type="match status" value="1"/>
</dbReference>
<comment type="catalytic activity">
    <reaction evidence="7">
        <text>N(2)-acetyl-L-ornithine + 2-oxoglutarate = N-acetyl-L-glutamate 5-semialdehyde + L-glutamate</text>
        <dbReference type="Rhea" id="RHEA:18049"/>
        <dbReference type="ChEBI" id="CHEBI:16810"/>
        <dbReference type="ChEBI" id="CHEBI:29123"/>
        <dbReference type="ChEBI" id="CHEBI:29985"/>
        <dbReference type="ChEBI" id="CHEBI:57805"/>
        <dbReference type="EC" id="2.6.1.11"/>
    </reaction>
</comment>
<keyword evidence="4 7" id="KW-0663">Pyridoxal phosphate</keyword>
<dbReference type="PANTHER" id="PTHR11986:SF79">
    <property type="entry name" value="ACETYLORNITHINE AMINOTRANSFERASE, MITOCHONDRIAL"/>
    <property type="match status" value="1"/>
</dbReference>
<evidence type="ECO:0000256" key="2">
    <source>
        <dbReference type="ARBA" id="ARBA00022605"/>
    </source>
</evidence>
<evidence type="ECO:0000256" key="6">
    <source>
        <dbReference type="ARBA" id="ARBA00052998"/>
    </source>
</evidence>
<dbReference type="NCBIfam" id="NF002325">
    <property type="entry name" value="PRK01278.1"/>
    <property type="match status" value="1"/>
</dbReference>
<keyword evidence="2 7" id="KW-0028">Amino-acid biosynthesis</keyword>
<evidence type="ECO:0000256" key="5">
    <source>
        <dbReference type="ARBA" id="ARBA00023317"/>
    </source>
</evidence>
<dbReference type="NCBIfam" id="TIGR00707">
    <property type="entry name" value="argD"/>
    <property type="match status" value="1"/>
</dbReference>
<feature type="modified residue" description="N6-(pyridoxal phosphate)lysine" evidence="7">
    <location>
        <position position="251"/>
    </location>
</feature>
<dbReference type="NCBIfam" id="NF002874">
    <property type="entry name" value="PRK03244.1"/>
    <property type="match status" value="1"/>
</dbReference>
<dbReference type="EC" id="2.6.1.11" evidence="7"/>
<dbReference type="EMBL" id="JACDUS010000002">
    <property type="protein sequence ID" value="MBA2880784.1"/>
    <property type="molecule type" value="Genomic_DNA"/>
</dbReference>
<dbReference type="InterPro" id="IPR015422">
    <property type="entry name" value="PyrdxlP-dep_Trfase_small"/>
</dbReference>
<evidence type="ECO:0000256" key="7">
    <source>
        <dbReference type="HAMAP-Rule" id="MF_01107"/>
    </source>
</evidence>
<dbReference type="InterPro" id="IPR050103">
    <property type="entry name" value="Class-III_PLP-dep_AT"/>
</dbReference>
<protein>
    <recommendedName>
        <fullName evidence="7">Acetylornithine aminotransferase</fullName>
        <shortName evidence="7">ACOAT</shortName>
        <ecNumber evidence="7">2.6.1.11</ecNumber>
    </recommendedName>
</protein>
<dbReference type="RefSeq" id="WP_181550439.1">
    <property type="nucleotide sequence ID" value="NZ_JACDUS010000002.1"/>
</dbReference>
<dbReference type="InterPro" id="IPR015421">
    <property type="entry name" value="PyrdxlP-dep_Trfase_major"/>
</dbReference>